<organism evidence="1">
    <name type="scientific">Klebsiella phage vB_Kpn2-P2</name>
    <dbReference type="NCBI Taxonomy" id="3230849"/>
    <lineage>
        <taxon>Viruses</taxon>
    </lineage>
</organism>
<sequence length="151" mass="17871">MAKKDLISPQDLKQIFPLEYGPQMTAWLRDYCHDKRRGNSYHFGVIKRLVDKGYTIRPNFIRGQLLRYEDPNFQIKIDGTVRRQTPGPYTWEYISTWAAHAGYTLHFEFMFDKDGQKYMCLAWKQFPNYISVLTNKGFMYADPNGVLRPCL</sequence>
<dbReference type="EMBL" id="PP848851">
    <property type="protein sequence ID" value="XCG96868.1"/>
    <property type="molecule type" value="Genomic_DNA"/>
</dbReference>
<accession>A0AAU8EHP0</accession>
<protein>
    <submittedName>
        <fullName evidence="1">Uncharacterized protein</fullName>
    </submittedName>
</protein>
<evidence type="ECO:0000313" key="1">
    <source>
        <dbReference type="EMBL" id="XCG96868.1"/>
    </source>
</evidence>
<proteinExistence type="predicted"/>
<reference evidence="1" key="1">
    <citation type="submission" date="2024-05" db="EMBL/GenBank/DDBJ databases">
        <authorList>
            <person name="Ferriol-Gonzalez C."/>
            <person name="Concha-Eloko R."/>
            <person name="Bernabeu-Gimeno M."/>
            <person name="Fernandez-Cuenca F."/>
            <person name="Canada-Garcia J.E."/>
            <person name="Garcia-Cobos S."/>
            <person name="Sanjuan R."/>
            <person name="Domingo-Calap P."/>
        </authorList>
    </citation>
    <scope>NUCLEOTIDE SEQUENCE</scope>
</reference>
<name>A0AAU8EHP0_9VIRU</name>
<gene>
    <name evidence="1" type="ORF">vBKpn2P2_20</name>
</gene>